<comment type="similarity">
    <text evidence="1">Belongs to the glycosyl hydrolase 20 family.</text>
</comment>
<evidence type="ECO:0000256" key="3">
    <source>
        <dbReference type="ARBA" id="ARBA00023295"/>
    </source>
</evidence>
<gene>
    <name evidence="7" type="ORF">GC098_14805</name>
</gene>
<comment type="caution">
    <text evidence="7">The sequence shown here is derived from an EMBL/GenBank/DDBJ whole genome shotgun (WGS) entry which is preliminary data.</text>
</comment>
<dbReference type="PANTHER" id="PTHR43678">
    <property type="entry name" value="PUTATIVE (AFU_ORTHOLOGUE AFUA_2G00640)-RELATED"/>
    <property type="match status" value="1"/>
</dbReference>
<evidence type="ECO:0000259" key="6">
    <source>
        <dbReference type="PROSITE" id="PS50022"/>
    </source>
</evidence>
<dbReference type="Proteomes" id="UP000616779">
    <property type="component" value="Unassembled WGS sequence"/>
</dbReference>
<dbReference type="SUPFAM" id="SSF51445">
    <property type="entry name" value="(Trans)glycosidases"/>
    <property type="match status" value="1"/>
</dbReference>
<feature type="region of interest" description="Disordered" evidence="4">
    <location>
        <begin position="1149"/>
        <end position="1168"/>
    </location>
</feature>
<dbReference type="InterPro" id="IPR013320">
    <property type="entry name" value="ConA-like_dom_sf"/>
</dbReference>
<dbReference type="Pfam" id="PF13385">
    <property type="entry name" value="Laminin_G_3"/>
    <property type="match status" value="1"/>
</dbReference>
<name>A0ABX1XXM4_9BACL</name>
<reference evidence="7 8" key="1">
    <citation type="submission" date="2019-10" db="EMBL/GenBank/DDBJ databases">
        <title>Description of Paenibacillus terrestris sp. nov.</title>
        <authorList>
            <person name="Carlier A."/>
            <person name="Qi S."/>
        </authorList>
    </citation>
    <scope>NUCLEOTIDE SEQUENCE [LARGE SCALE GENOMIC DNA]</scope>
    <source>
        <strain evidence="7 8">LMG 31458</strain>
    </source>
</reference>
<dbReference type="PROSITE" id="PS50022">
    <property type="entry name" value="FA58C_3"/>
    <property type="match status" value="2"/>
</dbReference>
<organism evidence="7 8">
    <name type="scientific">Paenibacillus phytorum</name>
    <dbReference type="NCBI Taxonomy" id="2654977"/>
    <lineage>
        <taxon>Bacteria</taxon>
        <taxon>Bacillati</taxon>
        <taxon>Bacillota</taxon>
        <taxon>Bacilli</taxon>
        <taxon>Bacillales</taxon>
        <taxon>Paenibacillaceae</taxon>
        <taxon>Paenibacillus</taxon>
    </lineage>
</organism>
<dbReference type="InterPro" id="IPR000421">
    <property type="entry name" value="FA58C"/>
</dbReference>
<evidence type="ECO:0000256" key="4">
    <source>
        <dbReference type="SAM" id="MobiDB-lite"/>
    </source>
</evidence>
<dbReference type="Pfam" id="PF02838">
    <property type="entry name" value="Glyco_hydro_20b"/>
    <property type="match status" value="1"/>
</dbReference>
<evidence type="ECO:0000313" key="7">
    <source>
        <dbReference type="EMBL" id="NOU72676.1"/>
    </source>
</evidence>
<evidence type="ECO:0000256" key="2">
    <source>
        <dbReference type="ARBA" id="ARBA00022801"/>
    </source>
</evidence>
<keyword evidence="2" id="KW-0378">Hydrolase</keyword>
<dbReference type="SUPFAM" id="SSF49785">
    <property type="entry name" value="Galactose-binding domain-like"/>
    <property type="match status" value="2"/>
</dbReference>
<evidence type="ECO:0000256" key="5">
    <source>
        <dbReference type="SAM" id="SignalP"/>
    </source>
</evidence>
<evidence type="ECO:0000313" key="8">
    <source>
        <dbReference type="Proteomes" id="UP000616779"/>
    </source>
</evidence>
<feature type="compositionally biased region" description="Polar residues" evidence="4">
    <location>
        <begin position="1153"/>
        <end position="1162"/>
    </location>
</feature>
<dbReference type="RefSeq" id="WP_171643966.1">
    <property type="nucleotide sequence ID" value="NZ_WHOA01000098.1"/>
</dbReference>
<dbReference type="EMBL" id="WHOA01000098">
    <property type="protein sequence ID" value="NOU72676.1"/>
    <property type="molecule type" value="Genomic_DNA"/>
</dbReference>
<proteinExistence type="inferred from homology"/>
<feature type="chain" id="PRO_5046364642" evidence="5">
    <location>
        <begin position="30"/>
        <end position="1428"/>
    </location>
</feature>
<dbReference type="PRINTS" id="PR00738">
    <property type="entry name" value="GLHYDRLASE20"/>
</dbReference>
<dbReference type="Gene3D" id="3.30.1920.20">
    <property type="match status" value="1"/>
</dbReference>
<dbReference type="PANTHER" id="PTHR43678:SF1">
    <property type="entry name" value="BETA-N-ACETYLHEXOSAMINIDASE"/>
    <property type="match status" value="1"/>
</dbReference>
<dbReference type="Gene3D" id="3.20.20.80">
    <property type="entry name" value="Glycosidases"/>
    <property type="match status" value="1"/>
</dbReference>
<dbReference type="InterPro" id="IPR008979">
    <property type="entry name" value="Galactose-bd-like_sf"/>
</dbReference>
<feature type="domain" description="F5/8 type C" evidence="6">
    <location>
        <begin position="932"/>
        <end position="1085"/>
    </location>
</feature>
<keyword evidence="3" id="KW-0326">Glycosidase</keyword>
<feature type="signal peptide" evidence="5">
    <location>
        <begin position="1"/>
        <end position="29"/>
    </location>
</feature>
<accession>A0ABX1XXM4</accession>
<dbReference type="InterPro" id="IPR015882">
    <property type="entry name" value="HEX_bac_N"/>
</dbReference>
<dbReference type="InterPro" id="IPR017853">
    <property type="entry name" value="GH"/>
</dbReference>
<dbReference type="Gene3D" id="2.60.120.260">
    <property type="entry name" value="Galactose-binding domain-like"/>
    <property type="match status" value="2"/>
</dbReference>
<dbReference type="Pfam" id="PF00728">
    <property type="entry name" value="Glyco_hydro_20"/>
    <property type="match status" value="1"/>
</dbReference>
<dbReference type="Pfam" id="PF22888">
    <property type="entry name" value="FIMAH"/>
    <property type="match status" value="1"/>
</dbReference>
<dbReference type="SUPFAM" id="SSF49899">
    <property type="entry name" value="Concanavalin A-like lectins/glucanases"/>
    <property type="match status" value="1"/>
</dbReference>
<feature type="domain" description="F5/8 type C" evidence="6">
    <location>
        <begin position="55"/>
        <end position="200"/>
    </location>
</feature>
<dbReference type="NCBIfam" id="NF047446">
    <property type="entry name" value="barrel_OmpL47"/>
    <property type="match status" value="1"/>
</dbReference>
<dbReference type="InterPro" id="IPR025705">
    <property type="entry name" value="Beta_hexosaminidase_sua/sub"/>
</dbReference>
<dbReference type="InterPro" id="IPR029018">
    <property type="entry name" value="Hex-like_dom2"/>
</dbReference>
<dbReference type="InterPro" id="IPR054470">
    <property type="entry name" value="FIMAH_dom"/>
</dbReference>
<dbReference type="InterPro" id="IPR058094">
    <property type="entry name" value="Ig-like_OmpL47-like"/>
</dbReference>
<keyword evidence="5" id="KW-0732">Signal</keyword>
<dbReference type="Gene3D" id="2.60.120.200">
    <property type="match status" value="1"/>
</dbReference>
<dbReference type="CDD" id="cd06564">
    <property type="entry name" value="GH20_DspB_LnbB-like"/>
    <property type="match status" value="1"/>
</dbReference>
<dbReference type="Pfam" id="PF00754">
    <property type="entry name" value="F5_F8_type_C"/>
    <property type="match status" value="1"/>
</dbReference>
<dbReference type="Pfam" id="PF22633">
    <property type="entry name" value="F5_F8_type_C_2"/>
    <property type="match status" value="1"/>
</dbReference>
<dbReference type="SUPFAM" id="SSF55545">
    <property type="entry name" value="beta-N-acetylhexosaminidase-like domain"/>
    <property type="match status" value="1"/>
</dbReference>
<protein>
    <submittedName>
        <fullName evidence="7">Family 20 glycosylhydrolase</fullName>
    </submittedName>
</protein>
<keyword evidence="8" id="KW-1185">Reference proteome</keyword>
<evidence type="ECO:0000256" key="1">
    <source>
        <dbReference type="ARBA" id="ARBA00006285"/>
    </source>
</evidence>
<dbReference type="InterPro" id="IPR052764">
    <property type="entry name" value="GH20_Enzymes"/>
</dbReference>
<dbReference type="InterPro" id="IPR015883">
    <property type="entry name" value="Glyco_hydro_20_cat"/>
</dbReference>
<sequence length="1428" mass="157102">MKRKSISILLSLVLLFTLLFPAPSMQVAATEGQADIISPKLPITQSVNESVYSGNVPLSEGSANSGVNLSVHKAVYASGNEVDWLGAANAVDGNGSTRWSSALEDDQWFYVDLGQEFVINRVSIKWQTPASKYKIMVSSDAQQWTNVLGNDSEIVCKGGTEITDFDDAKARYVKFQGVQRAPVDAIFYGYSFFEFEVYNAGDLPKIVKGITQIPPIVKGQTEIVLPDVPQGYKVSVYGSDKLPVIDKAGKIHTPLVDAKVNLLFQVEKVNNPDEKGITGNVLVAVPGQYTQTTDLNKEPKVIPSLREWYGRSGYYNLTSTSRIVVNPAYKAALQKSAEQTKDDLKDIGNIDLEIIYGAPQSGDIYLSIDDTLTWLGKEGYLFDVNDYVSITSAEVTGAFFGTRSALQILKQDDDHIRIPKGTARDYPKYETRGLMIDVARKFYTIDFLRDYVKLLSWYKMNQFQIHLNDDVGTPFEDGTNTAFRLESTAYPGLTSKSGSYTKDEFRNLVRLGMDYGINVIPEIDTPGHSRAFTSFDPSLGSGPHLDITKPKTVDFVKSLFDEYVDGDNPTFIGPDVHIGTDEYWGSDKEVFRGYMNTLIDHINSKGKHPHLWGGMTEYGGITPVSNHATMDVWHVPYGDARQAIDLGYDILSTENSYMYLVPRLYKDYMDTKYMYNMWEPNVFTNTTLPFGHPKLKGAMLALWNDISDASGLSMDDSHDRMFPAVQVLSEKMWTGTREDKDYGTYANAASLIGEAPNANISHRLQVNNQGGNVLRYLFENGFADTSGNGFDGIGKHVSVTDGKYGKGVRFGGGESYIETPLESLGFGWTASMWVKPDADNPDDAVLMESPVGQLKLEQGNTGKLGFSKEHYNSSFQYKVPAGKWTHLLLSGDNKGVSLYVNGNEYVEKLWVTNGSSPHIDTMVLPIAKIGSATHSFKGIIDNLIILNKATSFDGINLALNKHADSSAAEAPHLSADQAVDGNVGTRWSSTFTDDTWFTVDLGGQQDVNNVVIKWENAFAKKYKIFVSGDGEQWMNVKSSDGMIDGHGGVETITFDTRKARYVKFQGIERGTQYGYSIFEFEVYGPGLLGSYLGLIKQTESLLELGKGDSGLRNQLQNLLNNFPYAYDSSTSTLQLLITQLQESIDRETDMTPPVTTASTTPDHPSGKNGWHIHPLTVTLSAQDELSGIARMDFSLNGGGSWQPYTAPFNPSADGTYEVQYRSADKAGNVEAAKSITIKVDQTAPTIDVSVNGSPLSEGTEFQDSETITLELHASDTMSDVANQTITVDGNPYTDDGTSLHFAGQLGTHVIQIAVTDQAGNVSQLVTHIVVKTSITSMERLLDYYFASGDLSGSLKDKLSESLKNAQKHANKDKFKNAAEAMKDFVKKINKSSKKDFISEGAKTALVADANSLIQTWLGNESDQDHDSQ</sequence>
<dbReference type="Gene3D" id="3.30.379.10">
    <property type="entry name" value="Chitobiase/beta-hexosaminidase domain 2-like"/>
    <property type="match status" value="1"/>
</dbReference>